<evidence type="ECO:0008006" key="3">
    <source>
        <dbReference type="Google" id="ProtNLM"/>
    </source>
</evidence>
<feature type="region of interest" description="Disordered" evidence="1">
    <location>
        <begin position="122"/>
        <end position="144"/>
    </location>
</feature>
<sequence>PSPTIECTLDDVQNKNPSVIETGASDSTILSKPAIKFVKAVDRPTEKATTNKVKTAKKSSVKYAELYRKPSKKSTACYNCGGVDHLSYNCGKWVDHERSWAKNNNTHKSMPPRLAIHKLNISPMRPTRPNTNAAPRSNVNNARPKTTQDLMIILIQRVKRLERELRTRNPPTKIHKDDRGTKLKDSVRTKRCRGSKSKEVVDYKIRLLTKKLEDSEAEH</sequence>
<feature type="compositionally biased region" description="Basic and acidic residues" evidence="1">
    <location>
        <begin position="174"/>
        <end position="188"/>
    </location>
</feature>
<dbReference type="AlphaFoldDB" id="A0A699KPX8"/>
<gene>
    <name evidence="2" type="ORF">Tci_672511</name>
</gene>
<evidence type="ECO:0000313" key="2">
    <source>
        <dbReference type="EMBL" id="GFB00540.1"/>
    </source>
</evidence>
<evidence type="ECO:0000256" key="1">
    <source>
        <dbReference type="SAM" id="MobiDB-lite"/>
    </source>
</evidence>
<feature type="region of interest" description="Disordered" evidence="1">
    <location>
        <begin position="165"/>
        <end position="196"/>
    </location>
</feature>
<feature type="compositionally biased region" description="Polar residues" evidence="1">
    <location>
        <begin position="128"/>
        <end position="144"/>
    </location>
</feature>
<name>A0A699KPX8_TANCI</name>
<accession>A0A699KPX8</accession>
<proteinExistence type="predicted"/>
<organism evidence="2">
    <name type="scientific">Tanacetum cinerariifolium</name>
    <name type="common">Dalmatian daisy</name>
    <name type="synonym">Chrysanthemum cinerariifolium</name>
    <dbReference type="NCBI Taxonomy" id="118510"/>
    <lineage>
        <taxon>Eukaryota</taxon>
        <taxon>Viridiplantae</taxon>
        <taxon>Streptophyta</taxon>
        <taxon>Embryophyta</taxon>
        <taxon>Tracheophyta</taxon>
        <taxon>Spermatophyta</taxon>
        <taxon>Magnoliopsida</taxon>
        <taxon>eudicotyledons</taxon>
        <taxon>Gunneridae</taxon>
        <taxon>Pentapetalae</taxon>
        <taxon>asterids</taxon>
        <taxon>campanulids</taxon>
        <taxon>Asterales</taxon>
        <taxon>Asteraceae</taxon>
        <taxon>Asteroideae</taxon>
        <taxon>Anthemideae</taxon>
        <taxon>Anthemidinae</taxon>
        <taxon>Tanacetum</taxon>
    </lineage>
</organism>
<protein>
    <recommendedName>
        <fullName evidence="3">CCHC-type domain-containing protein</fullName>
    </recommendedName>
</protein>
<feature type="non-terminal residue" evidence="2">
    <location>
        <position position="1"/>
    </location>
</feature>
<comment type="caution">
    <text evidence="2">The sequence shown here is derived from an EMBL/GenBank/DDBJ whole genome shotgun (WGS) entry which is preliminary data.</text>
</comment>
<dbReference type="EMBL" id="BKCJ010531867">
    <property type="protein sequence ID" value="GFB00540.1"/>
    <property type="molecule type" value="Genomic_DNA"/>
</dbReference>
<reference evidence="2" key="1">
    <citation type="journal article" date="2019" name="Sci. Rep.">
        <title>Draft genome of Tanacetum cinerariifolium, the natural source of mosquito coil.</title>
        <authorList>
            <person name="Yamashiro T."/>
            <person name="Shiraishi A."/>
            <person name="Satake H."/>
            <person name="Nakayama K."/>
        </authorList>
    </citation>
    <scope>NUCLEOTIDE SEQUENCE</scope>
</reference>